<dbReference type="RefSeq" id="WP_209137598.1">
    <property type="nucleotide sequence ID" value="NZ_JAGHKO010000001.1"/>
</dbReference>
<proteinExistence type="predicted"/>
<evidence type="ECO:0000313" key="2">
    <source>
        <dbReference type="Proteomes" id="UP000677244"/>
    </source>
</evidence>
<sequence length="290" mass="34467">MRKFLYSNMFYRNMISDLFGRSSGSETPGLFTPYFQYSIGPYQSDFSLYFPKEPYGRRYKNEIFNKLNGYNGADIADYLEFHFTRYPDKQAFLKFLEYETYSRLDQRVSATRKQKLRFTKEWVQEKRQEIRVQQQVEMRQNIEQGIREVLPLNNNVNQANLDESIMEFTQKLAFRIDQIVAGTEERMQSITDSFVTGNIELNNQNHQDKLIKLFRLLKNVQAPTEIAKGEQLFKRFSDTDVAAILRLHFETFKSKQPNTIQVAIKRADESIRDTHPKVKNLEKALQEYFY</sequence>
<protein>
    <submittedName>
        <fullName evidence="1">Uncharacterized protein</fullName>
    </submittedName>
</protein>
<organism evidence="1 2">
    <name type="scientific">Niastella soli</name>
    <dbReference type="NCBI Taxonomy" id="2821487"/>
    <lineage>
        <taxon>Bacteria</taxon>
        <taxon>Pseudomonadati</taxon>
        <taxon>Bacteroidota</taxon>
        <taxon>Chitinophagia</taxon>
        <taxon>Chitinophagales</taxon>
        <taxon>Chitinophagaceae</taxon>
        <taxon>Niastella</taxon>
    </lineage>
</organism>
<comment type="caution">
    <text evidence="1">The sequence shown here is derived from an EMBL/GenBank/DDBJ whole genome shotgun (WGS) entry which is preliminary data.</text>
</comment>
<name>A0ABS3YNS6_9BACT</name>
<keyword evidence="2" id="KW-1185">Reference proteome</keyword>
<accession>A0ABS3YNS6</accession>
<evidence type="ECO:0000313" key="1">
    <source>
        <dbReference type="EMBL" id="MBO9199538.1"/>
    </source>
</evidence>
<dbReference type="Proteomes" id="UP000677244">
    <property type="component" value="Unassembled WGS sequence"/>
</dbReference>
<reference evidence="1 2" key="1">
    <citation type="submission" date="2021-03" db="EMBL/GenBank/DDBJ databases">
        <title>Assistant Professor.</title>
        <authorList>
            <person name="Huq M.A."/>
        </authorList>
    </citation>
    <scope>NUCLEOTIDE SEQUENCE [LARGE SCALE GENOMIC DNA]</scope>
    <source>
        <strain evidence="1 2">MAH-29</strain>
    </source>
</reference>
<gene>
    <name evidence="1" type="ORF">J7I42_04625</name>
</gene>
<dbReference type="EMBL" id="JAGHKO010000001">
    <property type="protein sequence ID" value="MBO9199538.1"/>
    <property type="molecule type" value="Genomic_DNA"/>
</dbReference>